<dbReference type="Gene3D" id="3.40.50.720">
    <property type="entry name" value="NAD(P)-binding Rossmann-like Domain"/>
    <property type="match status" value="1"/>
</dbReference>
<dbReference type="GO" id="GO:0008677">
    <property type="term" value="F:2-dehydropantoate 2-reductase activity"/>
    <property type="evidence" value="ECO:0007669"/>
    <property type="project" value="UniProtKB-EC"/>
</dbReference>
<keyword evidence="7 11" id="KW-0521">NADP</keyword>
<proteinExistence type="inferred from homology"/>
<dbReference type="NCBIfam" id="TIGR00745">
    <property type="entry name" value="apbA_panE"/>
    <property type="match status" value="1"/>
</dbReference>
<dbReference type="RefSeq" id="WP_091762333.1">
    <property type="nucleotide sequence ID" value="NZ_BJVX01000014.1"/>
</dbReference>
<evidence type="ECO:0000313" key="14">
    <source>
        <dbReference type="EMBL" id="GEQ36395.1"/>
    </source>
</evidence>
<dbReference type="Pfam" id="PF02558">
    <property type="entry name" value="ApbA"/>
    <property type="match status" value="1"/>
</dbReference>
<feature type="domain" description="Ketopantoate reductase C-terminal" evidence="13">
    <location>
        <begin position="181"/>
        <end position="302"/>
    </location>
</feature>
<organism evidence="14 15">
    <name type="scientific">Marinilactibacillus psychrotolerans</name>
    <dbReference type="NCBI Taxonomy" id="191770"/>
    <lineage>
        <taxon>Bacteria</taxon>
        <taxon>Bacillati</taxon>
        <taxon>Bacillota</taxon>
        <taxon>Bacilli</taxon>
        <taxon>Lactobacillales</taxon>
        <taxon>Carnobacteriaceae</taxon>
        <taxon>Marinilactibacillus</taxon>
    </lineage>
</organism>
<keyword evidence="6 11" id="KW-0566">Pantothenate biosynthesis</keyword>
<evidence type="ECO:0000256" key="1">
    <source>
        <dbReference type="ARBA" id="ARBA00002919"/>
    </source>
</evidence>
<dbReference type="EC" id="1.1.1.169" evidence="4 11"/>
<dbReference type="Proteomes" id="UP000887127">
    <property type="component" value="Unassembled WGS sequence"/>
</dbReference>
<dbReference type="EMBL" id="BKBI01000014">
    <property type="protein sequence ID" value="GEQ36395.1"/>
    <property type="molecule type" value="Genomic_DNA"/>
</dbReference>
<protein>
    <recommendedName>
        <fullName evidence="5 11">2-dehydropantoate 2-reductase</fullName>
        <ecNumber evidence="4 11">1.1.1.169</ecNumber>
    </recommendedName>
    <alternativeName>
        <fullName evidence="9 11">Ketopantoate reductase</fullName>
    </alternativeName>
</protein>
<gene>
    <name evidence="14" type="primary">apbA_2</name>
    <name evidence="14" type="ORF">M132T_19030</name>
</gene>
<evidence type="ECO:0000256" key="2">
    <source>
        <dbReference type="ARBA" id="ARBA00004994"/>
    </source>
</evidence>
<dbReference type="GO" id="GO:0015940">
    <property type="term" value="P:pantothenate biosynthetic process"/>
    <property type="evidence" value="ECO:0007669"/>
    <property type="project" value="UniProtKB-KW"/>
</dbReference>
<dbReference type="PANTHER" id="PTHR43765:SF2">
    <property type="entry name" value="2-DEHYDROPANTOATE 2-REDUCTASE"/>
    <property type="match status" value="1"/>
</dbReference>
<dbReference type="Pfam" id="PF08546">
    <property type="entry name" value="ApbA_C"/>
    <property type="match status" value="1"/>
</dbReference>
<comment type="similarity">
    <text evidence="3 11">Belongs to the ketopantoate reductase family.</text>
</comment>
<dbReference type="GO" id="GO:0005737">
    <property type="term" value="C:cytoplasm"/>
    <property type="evidence" value="ECO:0007669"/>
    <property type="project" value="TreeGrafter"/>
</dbReference>
<name>A0AAV3WSW8_9LACT</name>
<dbReference type="GO" id="GO:0050661">
    <property type="term" value="F:NADP binding"/>
    <property type="evidence" value="ECO:0007669"/>
    <property type="project" value="TreeGrafter"/>
</dbReference>
<dbReference type="NCBIfam" id="NF005088">
    <property type="entry name" value="PRK06522.1-2"/>
    <property type="match status" value="1"/>
</dbReference>
<evidence type="ECO:0000256" key="4">
    <source>
        <dbReference type="ARBA" id="ARBA00013014"/>
    </source>
</evidence>
<evidence type="ECO:0000256" key="8">
    <source>
        <dbReference type="ARBA" id="ARBA00023002"/>
    </source>
</evidence>
<dbReference type="AlphaFoldDB" id="A0AAV3WSW8"/>
<feature type="domain" description="Ketopantoate reductase N-terminal" evidence="12">
    <location>
        <begin position="3"/>
        <end position="151"/>
    </location>
</feature>
<evidence type="ECO:0000259" key="13">
    <source>
        <dbReference type="Pfam" id="PF08546"/>
    </source>
</evidence>
<comment type="pathway">
    <text evidence="2 11">Cofactor biosynthesis; (R)-pantothenate biosynthesis; (R)-pantoate from 3-methyl-2-oxobutanoate: step 2/2.</text>
</comment>
<dbReference type="InterPro" id="IPR013752">
    <property type="entry name" value="KPA_reductase"/>
</dbReference>
<evidence type="ECO:0000256" key="11">
    <source>
        <dbReference type="RuleBase" id="RU362068"/>
    </source>
</evidence>
<sequence>MKIAIAGSGAMGSRFGFMLHQAGNDVILIDKWDAHIKAIQENGLTVNYNGTEKVINIPIYRPDEVKEKVDVIFMFTKAMFLGSMLEEIQPIIKEDTQVVCLLNGIGHETVMKQYVSLENMLIGVTIWTAGLTGPGKIELEGTGSTEIQNFKPGGEEKAKQIVKILKDAGLNGIYSEDVKFSIWRKACVNGALNATCTLLDATLGEMFETDQAISITKNIVNEFVQVAEKQEVQLDFEDTVEYIIKTSHELGHHYPSMHQDLMQHNRLTEIDYINGAVARLAEEYGLKAPTNALITELIHAKEQILNAK</sequence>
<reference evidence="14" key="1">
    <citation type="submission" date="2019-08" db="EMBL/GenBank/DDBJ databases">
        <title>Marinilactibacillus psychrotolerans M13-2T whole genome sequencing project.</title>
        <authorList>
            <person name="Ishikawa M."/>
            <person name="Suzuki T."/>
            <person name="Matsutani M."/>
        </authorList>
    </citation>
    <scope>NUCLEOTIDE SEQUENCE</scope>
    <source>
        <strain evidence="14">M13-2T</strain>
    </source>
</reference>
<evidence type="ECO:0000256" key="6">
    <source>
        <dbReference type="ARBA" id="ARBA00022655"/>
    </source>
</evidence>
<evidence type="ECO:0000256" key="3">
    <source>
        <dbReference type="ARBA" id="ARBA00007870"/>
    </source>
</evidence>
<evidence type="ECO:0000256" key="7">
    <source>
        <dbReference type="ARBA" id="ARBA00022857"/>
    </source>
</evidence>
<comment type="function">
    <text evidence="1 11">Catalyzes the NADPH-dependent reduction of ketopantoate into pantoic acid.</text>
</comment>
<evidence type="ECO:0000259" key="12">
    <source>
        <dbReference type="Pfam" id="PF02558"/>
    </source>
</evidence>
<dbReference type="PANTHER" id="PTHR43765">
    <property type="entry name" value="2-DEHYDROPANTOATE 2-REDUCTASE-RELATED"/>
    <property type="match status" value="1"/>
</dbReference>
<dbReference type="InterPro" id="IPR013332">
    <property type="entry name" value="KPR_N"/>
</dbReference>
<comment type="caution">
    <text evidence="14">The sequence shown here is derived from an EMBL/GenBank/DDBJ whole genome shotgun (WGS) entry which is preliminary data.</text>
</comment>
<dbReference type="SUPFAM" id="SSF51735">
    <property type="entry name" value="NAD(P)-binding Rossmann-fold domains"/>
    <property type="match status" value="1"/>
</dbReference>
<dbReference type="InterPro" id="IPR050838">
    <property type="entry name" value="Ketopantoate_reductase"/>
</dbReference>
<dbReference type="InterPro" id="IPR003710">
    <property type="entry name" value="ApbA"/>
</dbReference>
<dbReference type="FunFam" id="1.10.1040.10:FF:000017">
    <property type="entry name" value="2-dehydropantoate 2-reductase"/>
    <property type="match status" value="1"/>
</dbReference>
<evidence type="ECO:0000256" key="10">
    <source>
        <dbReference type="ARBA" id="ARBA00048793"/>
    </source>
</evidence>
<dbReference type="InterPro" id="IPR013328">
    <property type="entry name" value="6PGD_dom2"/>
</dbReference>
<dbReference type="InterPro" id="IPR008927">
    <property type="entry name" value="6-PGluconate_DH-like_C_sf"/>
</dbReference>
<dbReference type="GeneID" id="96911869"/>
<evidence type="ECO:0000313" key="15">
    <source>
        <dbReference type="Proteomes" id="UP000887127"/>
    </source>
</evidence>
<dbReference type="InterPro" id="IPR036291">
    <property type="entry name" value="NAD(P)-bd_dom_sf"/>
</dbReference>
<accession>A0AAV3WSW8</accession>
<keyword evidence="8 11" id="KW-0560">Oxidoreductase</keyword>
<dbReference type="SUPFAM" id="SSF48179">
    <property type="entry name" value="6-phosphogluconate dehydrogenase C-terminal domain-like"/>
    <property type="match status" value="1"/>
</dbReference>
<dbReference type="Gene3D" id="1.10.1040.10">
    <property type="entry name" value="N-(1-d-carboxylethyl)-l-norvaline Dehydrogenase, domain 2"/>
    <property type="match status" value="1"/>
</dbReference>
<comment type="catalytic activity">
    <reaction evidence="10 11">
        <text>(R)-pantoate + NADP(+) = 2-dehydropantoate + NADPH + H(+)</text>
        <dbReference type="Rhea" id="RHEA:16233"/>
        <dbReference type="ChEBI" id="CHEBI:11561"/>
        <dbReference type="ChEBI" id="CHEBI:15378"/>
        <dbReference type="ChEBI" id="CHEBI:15980"/>
        <dbReference type="ChEBI" id="CHEBI:57783"/>
        <dbReference type="ChEBI" id="CHEBI:58349"/>
        <dbReference type="EC" id="1.1.1.169"/>
    </reaction>
</comment>
<evidence type="ECO:0000256" key="9">
    <source>
        <dbReference type="ARBA" id="ARBA00032024"/>
    </source>
</evidence>
<evidence type="ECO:0000256" key="5">
    <source>
        <dbReference type="ARBA" id="ARBA00019465"/>
    </source>
</evidence>